<keyword evidence="2" id="KW-0805">Transcription regulation</keyword>
<evidence type="ECO:0000256" key="1">
    <source>
        <dbReference type="ARBA" id="ARBA00022491"/>
    </source>
</evidence>
<evidence type="ECO:0000313" key="6">
    <source>
        <dbReference type="EMBL" id="GHO96866.1"/>
    </source>
</evidence>
<keyword evidence="3" id="KW-0238">DNA-binding</keyword>
<proteinExistence type="predicted"/>
<dbReference type="InterPro" id="IPR010982">
    <property type="entry name" value="Lambda_DNA-bd_dom_sf"/>
</dbReference>
<protein>
    <submittedName>
        <fullName evidence="6">LacI family transcriptional regulator</fullName>
    </submittedName>
</protein>
<evidence type="ECO:0000256" key="3">
    <source>
        <dbReference type="ARBA" id="ARBA00023125"/>
    </source>
</evidence>
<dbReference type="AlphaFoldDB" id="A0A8J3ILS9"/>
<dbReference type="GO" id="GO:0003700">
    <property type="term" value="F:DNA-binding transcription factor activity"/>
    <property type="evidence" value="ECO:0007669"/>
    <property type="project" value="TreeGrafter"/>
</dbReference>
<evidence type="ECO:0000256" key="2">
    <source>
        <dbReference type="ARBA" id="ARBA00023015"/>
    </source>
</evidence>
<dbReference type="Pfam" id="PF00356">
    <property type="entry name" value="LacI"/>
    <property type="match status" value="1"/>
</dbReference>
<dbReference type="PROSITE" id="PS50932">
    <property type="entry name" value="HTH_LACI_2"/>
    <property type="match status" value="1"/>
</dbReference>
<dbReference type="RefSeq" id="WP_220207459.1">
    <property type="nucleotide sequence ID" value="NZ_BNJK01000001.1"/>
</dbReference>
<organism evidence="6 7">
    <name type="scientific">Reticulibacter mediterranei</name>
    <dbReference type="NCBI Taxonomy" id="2778369"/>
    <lineage>
        <taxon>Bacteria</taxon>
        <taxon>Bacillati</taxon>
        <taxon>Chloroflexota</taxon>
        <taxon>Ktedonobacteria</taxon>
        <taxon>Ktedonobacterales</taxon>
        <taxon>Reticulibacteraceae</taxon>
        <taxon>Reticulibacter</taxon>
    </lineage>
</organism>
<dbReference type="EMBL" id="BNJK01000001">
    <property type="protein sequence ID" value="GHO96866.1"/>
    <property type="molecule type" value="Genomic_DNA"/>
</dbReference>
<dbReference type="InterPro" id="IPR000843">
    <property type="entry name" value="HTH_LacI"/>
</dbReference>
<feature type="domain" description="HTH lacI-type" evidence="5">
    <location>
        <begin position="14"/>
        <end position="59"/>
    </location>
</feature>
<name>A0A8J3ILS9_9CHLR</name>
<dbReference type="Gene3D" id="1.10.260.40">
    <property type="entry name" value="lambda repressor-like DNA-binding domains"/>
    <property type="match status" value="1"/>
</dbReference>
<dbReference type="SMART" id="SM00354">
    <property type="entry name" value="HTH_LACI"/>
    <property type="match status" value="1"/>
</dbReference>
<dbReference type="Proteomes" id="UP000597444">
    <property type="component" value="Unassembled WGS sequence"/>
</dbReference>
<dbReference type="CDD" id="cd06267">
    <property type="entry name" value="PBP1_LacI_sugar_binding-like"/>
    <property type="match status" value="1"/>
</dbReference>
<dbReference type="InterPro" id="IPR028082">
    <property type="entry name" value="Peripla_BP_I"/>
</dbReference>
<accession>A0A8J3ILS9</accession>
<dbReference type="Gene3D" id="3.40.50.2300">
    <property type="match status" value="2"/>
</dbReference>
<evidence type="ECO:0000256" key="4">
    <source>
        <dbReference type="ARBA" id="ARBA00023163"/>
    </source>
</evidence>
<evidence type="ECO:0000313" key="7">
    <source>
        <dbReference type="Proteomes" id="UP000597444"/>
    </source>
</evidence>
<dbReference type="GO" id="GO:0000976">
    <property type="term" value="F:transcription cis-regulatory region binding"/>
    <property type="evidence" value="ECO:0007669"/>
    <property type="project" value="TreeGrafter"/>
</dbReference>
<dbReference type="SUPFAM" id="SSF53822">
    <property type="entry name" value="Periplasmic binding protein-like I"/>
    <property type="match status" value="1"/>
</dbReference>
<gene>
    <name evidence="6" type="ORF">KSF_069140</name>
</gene>
<dbReference type="PANTHER" id="PTHR30146">
    <property type="entry name" value="LACI-RELATED TRANSCRIPTIONAL REPRESSOR"/>
    <property type="match status" value="1"/>
</dbReference>
<dbReference type="CDD" id="cd01392">
    <property type="entry name" value="HTH_LacI"/>
    <property type="match status" value="1"/>
</dbReference>
<keyword evidence="7" id="KW-1185">Reference proteome</keyword>
<dbReference type="InterPro" id="IPR046335">
    <property type="entry name" value="LacI/GalR-like_sensor"/>
</dbReference>
<sequence>MEKKQAQSLASQRLRQRDIAQAANVSISTVSRVLSNVDGISQHVRERVLKAAASLGYQPTDEKLHSIHLFTDIKLADSPFYHNIMAGIEAECRRHDIALHYMVVERGPDSRAHVLEKIMQHTTDGLVFVAQDDRELLEQALTYNFRIVLVNAEHEGLPIDTVLPDNQVGPLLAMRHMIKHGHRSILHVTSLKRITLRRRYDAYRAALAEAGIVYDPRLVLALDEPFNMASAYERLKSLLAEPHSFSTHFPSFTAVFCANDLSAMGVARALQEADLRIPQDISLVGYDDLPMAEFMSPPLTTVRVDCQALGTFAIQRLIERAAHPDSIPIRVELFSRLIERQSVARRPD</sequence>
<reference evidence="6" key="1">
    <citation type="submission" date="2020-10" db="EMBL/GenBank/DDBJ databases">
        <title>Taxonomic study of unclassified bacteria belonging to the class Ktedonobacteria.</title>
        <authorList>
            <person name="Yabe S."/>
            <person name="Wang C.M."/>
            <person name="Zheng Y."/>
            <person name="Sakai Y."/>
            <person name="Cavaletti L."/>
            <person name="Monciardini P."/>
            <person name="Donadio S."/>
        </authorList>
    </citation>
    <scope>NUCLEOTIDE SEQUENCE</scope>
    <source>
        <strain evidence="6">ID150040</strain>
    </source>
</reference>
<dbReference type="SUPFAM" id="SSF47413">
    <property type="entry name" value="lambda repressor-like DNA-binding domains"/>
    <property type="match status" value="1"/>
</dbReference>
<comment type="caution">
    <text evidence="6">The sequence shown here is derived from an EMBL/GenBank/DDBJ whole genome shotgun (WGS) entry which is preliminary data.</text>
</comment>
<dbReference type="Pfam" id="PF13377">
    <property type="entry name" value="Peripla_BP_3"/>
    <property type="match status" value="1"/>
</dbReference>
<evidence type="ECO:0000259" key="5">
    <source>
        <dbReference type="PROSITE" id="PS50932"/>
    </source>
</evidence>
<keyword evidence="4" id="KW-0804">Transcription</keyword>
<keyword evidence="1" id="KW-0678">Repressor</keyword>
<dbReference type="PANTHER" id="PTHR30146:SF148">
    <property type="entry name" value="HTH-TYPE TRANSCRIPTIONAL REPRESSOR PURR-RELATED"/>
    <property type="match status" value="1"/>
</dbReference>